<evidence type="ECO:0000313" key="1">
    <source>
        <dbReference type="EMBL" id="SBT35781.1"/>
    </source>
</evidence>
<organism evidence="1 4">
    <name type="scientific">Plasmodium ovale wallikeri</name>
    <dbReference type="NCBI Taxonomy" id="864142"/>
    <lineage>
        <taxon>Eukaryota</taxon>
        <taxon>Sar</taxon>
        <taxon>Alveolata</taxon>
        <taxon>Apicomplexa</taxon>
        <taxon>Aconoidasida</taxon>
        <taxon>Haemosporida</taxon>
        <taxon>Plasmodiidae</taxon>
        <taxon>Plasmodium</taxon>
        <taxon>Plasmodium (Plasmodium)</taxon>
    </lineage>
</organism>
<dbReference type="EMBL" id="FLRE01000109">
    <property type="protein sequence ID" value="SBT35895.1"/>
    <property type="molecule type" value="Genomic_DNA"/>
</dbReference>
<reference evidence="3" key="1">
    <citation type="submission" date="2016-05" db="EMBL/GenBank/DDBJ databases">
        <authorList>
            <person name="Naeem Raeece"/>
        </authorList>
    </citation>
    <scope>NUCLEOTIDE SEQUENCE [LARGE SCALE GENOMIC DNA]</scope>
</reference>
<reference evidence="4" key="3">
    <citation type="submission" date="2016-05" db="EMBL/GenBank/DDBJ databases">
        <authorList>
            <person name="Naeem R."/>
        </authorList>
    </citation>
    <scope>NUCLEOTIDE SEQUENCE [LARGE SCALE GENOMIC DNA]</scope>
</reference>
<keyword evidence="4" id="KW-1185">Reference proteome</keyword>
<protein>
    <submittedName>
        <fullName evidence="1">Uncharacterized protein</fullName>
    </submittedName>
</protein>
<sequence length="197" mass="23545">MSCVVLTVGWYAHHDDYGQVLMKCKEKLFVTFNKSYNVHFKNFEDFWLDEEEKRREKWKELWDLNEKITREKDDTSDTKAAINSALNNVFNNVATEKGEMTDTLAKDTFNKAINEMNVLEKKNFRIRLSSQLFDEKEFDQLFIERKKICCSSEEDILREKIDNVSLEEKKERDKKTCLYVERKEEEDQGAEWEGEKP</sequence>
<dbReference type="EMBL" id="FLRD01000085">
    <property type="protein sequence ID" value="SBT35781.1"/>
    <property type="molecule type" value="Genomic_DNA"/>
</dbReference>
<dbReference type="AlphaFoldDB" id="A0A1A8YW77"/>
<evidence type="ECO:0000313" key="4">
    <source>
        <dbReference type="Proteomes" id="UP000078555"/>
    </source>
</evidence>
<dbReference type="Proteomes" id="UP000078550">
    <property type="component" value="Unassembled WGS sequence"/>
</dbReference>
<evidence type="ECO:0000313" key="2">
    <source>
        <dbReference type="EMBL" id="SBT35895.1"/>
    </source>
</evidence>
<gene>
    <name evidence="1" type="ORF">POVWA1_029220</name>
    <name evidence="2" type="ORF">POVWA2_027210</name>
</gene>
<evidence type="ECO:0000313" key="3">
    <source>
        <dbReference type="Proteomes" id="UP000078550"/>
    </source>
</evidence>
<reference evidence="1" key="2">
    <citation type="submission" date="2016-05" db="EMBL/GenBank/DDBJ databases">
        <authorList>
            <person name="Lavstsen T."/>
            <person name="Jespersen J.S."/>
        </authorList>
    </citation>
    <scope>NUCLEOTIDE SEQUENCE [LARGE SCALE GENOMIC DNA]</scope>
</reference>
<accession>A0A1A8YW77</accession>
<name>A0A1A8YW77_PLAOA</name>
<proteinExistence type="predicted"/>
<dbReference type="Proteomes" id="UP000078555">
    <property type="component" value="Unassembled WGS sequence"/>
</dbReference>